<dbReference type="EMBL" id="CAQQ02033658">
    <property type="status" value="NOT_ANNOTATED_CDS"/>
    <property type="molecule type" value="Genomic_DNA"/>
</dbReference>
<name>T1GME7_MEGSC</name>
<sequence length="79" mass="9061">MDQGKCTPDGRELKKNLPDALQTECSKCSDKQKEGTEQVLKYVIKNKPKEWEALQAKYDPEHIYFKKYEAEGKAKGIIA</sequence>
<proteinExistence type="predicted"/>
<dbReference type="AlphaFoldDB" id="T1GME7"/>
<dbReference type="PANTHER" id="PTHR11257">
    <property type="entry name" value="CHEMOSENSORY PROTEIN-RELATED"/>
    <property type="match status" value="1"/>
</dbReference>
<dbReference type="Proteomes" id="UP000015102">
    <property type="component" value="Unassembled WGS sequence"/>
</dbReference>
<dbReference type="Gene3D" id="1.10.2080.10">
    <property type="entry name" value="Insect odorant-binding protein A10/Ejaculatory bulb-specific protein 3"/>
    <property type="match status" value="1"/>
</dbReference>
<dbReference type="PANTHER" id="PTHR11257:SF12">
    <property type="entry name" value="EJACULATORY BULB-SPECIFIC PROTEIN 3-RELATED"/>
    <property type="match status" value="1"/>
</dbReference>
<dbReference type="SUPFAM" id="SSF100910">
    <property type="entry name" value="Chemosensory protein Csp2"/>
    <property type="match status" value="1"/>
</dbReference>
<protein>
    <submittedName>
        <fullName evidence="1">Uncharacterized protein</fullName>
    </submittedName>
</protein>
<dbReference type="HOGENOM" id="CLU_197018_0_0_1"/>
<dbReference type="InterPro" id="IPR036682">
    <property type="entry name" value="OS_D_A10/PebIII_sf"/>
</dbReference>
<accession>T1GME7</accession>
<dbReference type="Pfam" id="PF03392">
    <property type="entry name" value="OS-D"/>
    <property type="match status" value="1"/>
</dbReference>
<evidence type="ECO:0000313" key="1">
    <source>
        <dbReference type="EnsemblMetazoa" id="MESCA004721-PA"/>
    </source>
</evidence>
<organism evidence="1 2">
    <name type="scientific">Megaselia scalaris</name>
    <name type="common">Humpbacked fly</name>
    <name type="synonym">Phora scalaris</name>
    <dbReference type="NCBI Taxonomy" id="36166"/>
    <lineage>
        <taxon>Eukaryota</taxon>
        <taxon>Metazoa</taxon>
        <taxon>Ecdysozoa</taxon>
        <taxon>Arthropoda</taxon>
        <taxon>Hexapoda</taxon>
        <taxon>Insecta</taxon>
        <taxon>Pterygota</taxon>
        <taxon>Neoptera</taxon>
        <taxon>Endopterygota</taxon>
        <taxon>Diptera</taxon>
        <taxon>Brachycera</taxon>
        <taxon>Muscomorpha</taxon>
        <taxon>Platypezoidea</taxon>
        <taxon>Phoridae</taxon>
        <taxon>Megaseliini</taxon>
        <taxon>Megaselia</taxon>
    </lineage>
</organism>
<reference evidence="2" key="1">
    <citation type="submission" date="2013-02" db="EMBL/GenBank/DDBJ databases">
        <authorList>
            <person name="Hughes D."/>
        </authorList>
    </citation>
    <scope>NUCLEOTIDE SEQUENCE</scope>
    <source>
        <strain>Durham</strain>
        <strain evidence="2">NC isolate 2 -- Noor lab</strain>
    </source>
</reference>
<dbReference type="EnsemblMetazoa" id="MESCA004721-RA">
    <property type="protein sequence ID" value="MESCA004721-PA"/>
    <property type="gene ID" value="MESCA004721"/>
</dbReference>
<keyword evidence="2" id="KW-1185">Reference proteome</keyword>
<dbReference type="OMA" id="IRVIEYM"/>
<dbReference type="InterPro" id="IPR005055">
    <property type="entry name" value="A10/PebIII"/>
</dbReference>
<reference evidence="1" key="2">
    <citation type="submission" date="2015-06" db="UniProtKB">
        <authorList>
            <consortium name="EnsemblMetazoa"/>
        </authorList>
    </citation>
    <scope>IDENTIFICATION</scope>
</reference>
<evidence type="ECO:0000313" key="2">
    <source>
        <dbReference type="Proteomes" id="UP000015102"/>
    </source>
</evidence>